<evidence type="ECO:0000313" key="5">
    <source>
        <dbReference type="EMBL" id="EFY05563.1"/>
    </source>
</evidence>
<keyword evidence="2 3" id="KW-0732">Signal</keyword>
<comment type="caution">
    <text evidence="5">The sequence shown here is derived from an EMBL/GenBank/DDBJ whole genome shotgun (WGS) entry which is preliminary data.</text>
</comment>
<protein>
    <recommendedName>
        <fullName evidence="4">Solute-binding protein family 3/N-terminal domain-containing protein</fullName>
    </recommendedName>
</protein>
<dbReference type="Pfam" id="PF00497">
    <property type="entry name" value="SBP_bac_3"/>
    <property type="match status" value="1"/>
</dbReference>
<gene>
    <name evidence="5" type="ORF">HMPREF9443_00425</name>
</gene>
<keyword evidence="6" id="KW-1185">Reference proteome</keyword>
<feature type="domain" description="Solute-binding protein family 3/N-terminal" evidence="4">
    <location>
        <begin position="36"/>
        <end position="73"/>
    </location>
</feature>
<dbReference type="Proteomes" id="UP000004923">
    <property type="component" value="Unassembled WGS sequence"/>
</dbReference>
<proteinExistence type="inferred from homology"/>
<evidence type="ECO:0000256" key="3">
    <source>
        <dbReference type="SAM" id="SignalP"/>
    </source>
</evidence>
<dbReference type="Gene3D" id="3.40.190.10">
    <property type="entry name" value="Periplasmic binding protein-like II"/>
    <property type="match status" value="1"/>
</dbReference>
<dbReference type="HOGENOM" id="CLU_2684605_0_0_9"/>
<organism evidence="5 6">
    <name type="scientific">Phascolarctobacterium succinatutens YIT 12067</name>
    <dbReference type="NCBI Taxonomy" id="626939"/>
    <lineage>
        <taxon>Bacteria</taxon>
        <taxon>Bacillati</taxon>
        <taxon>Bacillota</taxon>
        <taxon>Negativicutes</taxon>
        <taxon>Acidaminococcales</taxon>
        <taxon>Acidaminococcaceae</taxon>
        <taxon>Phascolarctobacterium</taxon>
    </lineage>
</organism>
<dbReference type="InterPro" id="IPR001638">
    <property type="entry name" value="Solute-binding_3/MltF_N"/>
</dbReference>
<evidence type="ECO:0000259" key="4">
    <source>
        <dbReference type="Pfam" id="PF00497"/>
    </source>
</evidence>
<dbReference type="EMBL" id="AEVN01000015">
    <property type="protein sequence ID" value="EFY05563.1"/>
    <property type="molecule type" value="Genomic_DNA"/>
</dbReference>
<dbReference type="InterPro" id="IPR018313">
    <property type="entry name" value="SBP_3_CS"/>
</dbReference>
<feature type="signal peptide" evidence="3">
    <location>
        <begin position="1"/>
        <end position="18"/>
    </location>
</feature>
<reference evidence="5 6" key="1">
    <citation type="submission" date="2011-01" db="EMBL/GenBank/DDBJ databases">
        <authorList>
            <person name="Weinstock G."/>
            <person name="Sodergren E."/>
            <person name="Clifton S."/>
            <person name="Fulton L."/>
            <person name="Fulton B."/>
            <person name="Courtney L."/>
            <person name="Fronick C."/>
            <person name="Harrison M."/>
            <person name="Strong C."/>
            <person name="Farmer C."/>
            <person name="Delahaunty K."/>
            <person name="Markovic C."/>
            <person name="Hall O."/>
            <person name="Minx P."/>
            <person name="Tomlinson C."/>
            <person name="Mitreva M."/>
            <person name="Hou S."/>
            <person name="Chen J."/>
            <person name="Wollam A."/>
            <person name="Pepin K.H."/>
            <person name="Johnson M."/>
            <person name="Bhonagiri V."/>
            <person name="Zhang X."/>
            <person name="Suruliraj S."/>
            <person name="Warren W."/>
            <person name="Chinwalla A."/>
            <person name="Mardis E.R."/>
            <person name="Wilson R.K."/>
        </authorList>
    </citation>
    <scope>NUCLEOTIDE SEQUENCE [LARGE SCALE GENOMIC DNA]</scope>
    <source>
        <strain evidence="5 6">YIT 12067</strain>
    </source>
</reference>
<accession>E8LC59</accession>
<comment type="similarity">
    <text evidence="1">Belongs to the bacterial solute-binding protein 3 family.</text>
</comment>
<evidence type="ECO:0000256" key="2">
    <source>
        <dbReference type="ARBA" id="ARBA00022729"/>
    </source>
</evidence>
<name>E8LC59_9FIRM</name>
<dbReference type="RefSeq" id="WP_009144816.1">
    <property type="nucleotide sequence ID" value="NZ_GL830857.1"/>
</dbReference>
<feature type="chain" id="PRO_5038364915" description="Solute-binding protein family 3/N-terminal domain-containing protein" evidence="3">
    <location>
        <begin position="19"/>
        <end position="74"/>
    </location>
</feature>
<dbReference type="PROSITE" id="PS01039">
    <property type="entry name" value="SBP_BACTERIAL_3"/>
    <property type="match status" value="1"/>
</dbReference>
<evidence type="ECO:0000313" key="6">
    <source>
        <dbReference type="Proteomes" id="UP000004923"/>
    </source>
</evidence>
<dbReference type="PROSITE" id="PS51257">
    <property type="entry name" value="PROKAR_LIPOPROTEIN"/>
    <property type="match status" value="1"/>
</dbReference>
<evidence type="ECO:0000256" key="1">
    <source>
        <dbReference type="ARBA" id="ARBA00010333"/>
    </source>
</evidence>
<sequence length="74" mass="7986">MKKMLFILVSMLCLLLSAGCGSDKQAAQAPAADKVLRVATSPASPPFELYLKEQNKFTGFDIDLINDVAKKNGL</sequence>
<dbReference type="SUPFAM" id="SSF53850">
    <property type="entry name" value="Periplasmic binding protein-like II"/>
    <property type="match status" value="1"/>
</dbReference>
<dbReference type="AlphaFoldDB" id="E8LC59"/>